<protein>
    <submittedName>
        <fullName evidence="2">Uncharacterized protein</fullName>
    </submittedName>
</protein>
<proteinExistence type="predicted"/>
<evidence type="ECO:0000256" key="1">
    <source>
        <dbReference type="SAM" id="Phobius"/>
    </source>
</evidence>
<keyword evidence="1" id="KW-0472">Membrane</keyword>
<keyword evidence="1" id="KW-1133">Transmembrane helix</keyword>
<reference evidence="2" key="1">
    <citation type="submission" date="2018-01" db="EMBL/GenBank/DDBJ databases">
        <title>An insight into the sialome of Amazonian anophelines.</title>
        <authorList>
            <person name="Ribeiro J.M."/>
            <person name="Scarpassa V."/>
            <person name="Calvo E."/>
        </authorList>
    </citation>
    <scope>NUCLEOTIDE SEQUENCE</scope>
</reference>
<feature type="transmembrane region" description="Helical" evidence="1">
    <location>
        <begin position="46"/>
        <end position="70"/>
    </location>
</feature>
<dbReference type="AlphaFoldDB" id="A0A2M4D2D5"/>
<accession>A0A2M4D2D5</accession>
<sequence length="91" mass="10147">MFTPRLAAACCAVLLLMSSEDAFWELFRMWLEVCYHHTSPPGEKVLLCGAAVRVLLLFFLSQTFSLPFFFAPVSFGTRSIVAAARGIRESV</sequence>
<evidence type="ECO:0000313" key="2">
    <source>
        <dbReference type="EMBL" id="MBW71723.1"/>
    </source>
</evidence>
<dbReference type="EMBL" id="GGFL01007545">
    <property type="protein sequence ID" value="MBW71723.1"/>
    <property type="molecule type" value="Transcribed_RNA"/>
</dbReference>
<name>A0A2M4D2D5_ANODA</name>
<organism evidence="2">
    <name type="scientific">Anopheles darlingi</name>
    <name type="common">Mosquito</name>
    <dbReference type="NCBI Taxonomy" id="43151"/>
    <lineage>
        <taxon>Eukaryota</taxon>
        <taxon>Metazoa</taxon>
        <taxon>Ecdysozoa</taxon>
        <taxon>Arthropoda</taxon>
        <taxon>Hexapoda</taxon>
        <taxon>Insecta</taxon>
        <taxon>Pterygota</taxon>
        <taxon>Neoptera</taxon>
        <taxon>Endopterygota</taxon>
        <taxon>Diptera</taxon>
        <taxon>Nematocera</taxon>
        <taxon>Culicoidea</taxon>
        <taxon>Culicidae</taxon>
        <taxon>Anophelinae</taxon>
        <taxon>Anopheles</taxon>
    </lineage>
</organism>
<keyword evidence="1" id="KW-0812">Transmembrane</keyword>